<evidence type="ECO:0000256" key="4">
    <source>
        <dbReference type="ARBA" id="ARBA00022574"/>
    </source>
</evidence>
<evidence type="ECO:0000256" key="2">
    <source>
        <dbReference type="ARBA" id="ARBA00013819"/>
    </source>
</evidence>
<protein>
    <recommendedName>
        <fullName evidence="2">Eukaryotic translation initiation factor 2A</fullName>
    </recommendedName>
</protein>
<dbReference type="SUPFAM" id="SSF50978">
    <property type="entry name" value="WD40 repeat-like"/>
    <property type="match status" value="1"/>
</dbReference>
<keyword evidence="3" id="KW-0396">Initiation factor</keyword>
<proteinExistence type="inferred from homology"/>
<dbReference type="GO" id="GO:0003743">
    <property type="term" value="F:translation initiation factor activity"/>
    <property type="evidence" value="ECO:0007669"/>
    <property type="project" value="UniProtKB-KW"/>
</dbReference>
<dbReference type="HOGENOM" id="CLU_035147_0_0_1"/>
<dbReference type="STRING" id="1288291.A0A059F6A9"/>
<keyword evidence="6" id="KW-0810">Translation regulation</keyword>
<reference evidence="9 10" key="2">
    <citation type="submission" date="2014-03" db="EMBL/GenBank/DDBJ databases">
        <title>The Genome Sequence of Anncaliia algerae insect isolate PRA339.</title>
        <authorList>
            <consortium name="The Broad Institute Genome Sequencing Platform"/>
            <consortium name="The Broad Institute Genome Sequencing Center for Infectious Disease"/>
            <person name="Cuomo C."/>
            <person name="Becnel J."/>
            <person name="Sanscrainte N."/>
            <person name="Walker B."/>
            <person name="Young S.K."/>
            <person name="Zeng Q."/>
            <person name="Gargeya S."/>
            <person name="Fitzgerald M."/>
            <person name="Haas B."/>
            <person name="Abouelleil A."/>
            <person name="Alvarado L."/>
            <person name="Arachchi H.M."/>
            <person name="Berlin A.M."/>
            <person name="Chapman S.B."/>
            <person name="Dewar J."/>
            <person name="Goldberg J."/>
            <person name="Griggs A."/>
            <person name="Gujja S."/>
            <person name="Hansen M."/>
            <person name="Howarth C."/>
            <person name="Imamovic A."/>
            <person name="Larimer J."/>
            <person name="McCowan C."/>
            <person name="Murphy C."/>
            <person name="Neiman D."/>
            <person name="Pearson M."/>
            <person name="Priest M."/>
            <person name="Roberts A."/>
            <person name="Saif S."/>
            <person name="Shea T."/>
            <person name="Sisk P."/>
            <person name="Sykes S."/>
            <person name="Wortman J."/>
            <person name="Nusbaum C."/>
            <person name="Birren B."/>
        </authorList>
    </citation>
    <scope>NUCLEOTIDE SEQUENCE [LARGE SCALE GENOMIC DNA]</scope>
    <source>
        <strain evidence="9 10">PRA339</strain>
    </source>
</reference>
<dbReference type="AlphaFoldDB" id="A0A059F6A9"/>
<sequence>MIYAHHEGYLSFNMFTDKECKMDCDKFDIKQETILIQKSNDLVFYSYELKELGRYEISPCKKIKLSENGKYGCVLTSSKEKLLSLYNIESILFRKSNIANFSLSNKYLTYQEGTSVKILNILSLKEEKEYLSLSYYKSFNNSVLLWESKDNKIIIYNESFIYEKSFKEISKVEGKEDDCGNLFVLITSKYVANNYYGHDTLYYYDSLKKVLKKLEVEYPPLFYDFRRNSTVVCSGFQPSKVYLLNKSGEIIKEYEKGIRNRAYLNNHSNLIAYCGFDNLSGNIEIWDNKTNELLTKFKIKGASLFEWSPNGSYFIVSTTNYMKIDNEISVYDYYGRKIEE</sequence>
<dbReference type="EMBL" id="KK365130">
    <property type="protein sequence ID" value="KCZ82511.1"/>
    <property type="molecule type" value="Genomic_DNA"/>
</dbReference>
<feature type="domain" description="Translation initiation factor beta propellor-like" evidence="8">
    <location>
        <begin position="166"/>
        <end position="338"/>
    </location>
</feature>
<organism evidence="9 10">
    <name type="scientific">Anncaliia algerae PRA339</name>
    <dbReference type="NCBI Taxonomy" id="1288291"/>
    <lineage>
        <taxon>Eukaryota</taxon>
        <taxon>Fungi</taxon>
        <taxon>Fungi incertae sedis</taxon>
        <taxon>Microsporidia</taxon>
        <taxon>Tubulinosematoidea</taxon>
        <taxon>Tubulinosematidae</taxon>
        <taxon>Anncaliia</taxon>
    </lineage>
</organism>
<evidence type="ECO:0000313" key="9">
    <source>
        <dbReference type="EMBL" id="KCZ82511.1"/>
    </source>
</evidence>
<dbReference type="PANTHER" id="PTHR13227:SF0">
    <property type="entry name" value="EUKARYOTIC TRANSLATION INITIATION FACTOR 2A"/>
    <property type="match status" value="1"/>
</dbReference>
<keyword evidence="10" id="KW-1185">Reference proteome</keyword>
<dbReference type="InterPro" id="IPR013979">
    <property type="entry name" value="TIF_beta_prop-like"/>
</dbReference>
<dbReference type="InterPro" id="IPR011387">
    <property type="entry name" value="TIF2A"/>
</dbReference>
<keyword evidence="7" id="KW-0648">Protein biosynthesis</keyword>
<evidence type="ECO:0000256" key="5">
    <source>
        <dbReference type="ARBA" id="ARBA00022737"/>
    </source>
</evidence>
<dbReference type="InterPro" id="IPR015943">
    <property type="entry name" value="WD40/YVTN_repeat-like_dom_sf"/>
</dbReference>
<evidence type="ECO:0000256" key="1">
    <source>
        <dbReference type="ARBA" id="ARBA00009573"/>
    </source>
</evidence>
<comment type="similarity">
    <text evidence="1">Belongs to the WD repeat EIF2A family.</text>
</comment>
<evidence type="ECO:0000256" key="3">
    <source>
        <dbReference type="ARBA" id="ARBA00022540"/>
    </source>
</evidence>
<evidence type="ECO:0000256" key="6">
    <source>
        <dbReference type="ARBA" id="ARBA00022845"/>
    </source>
</evidence>
<dbReference type="GO" id="GO:0003729">
    <property type="term" value="F:mRNA binding"/>
    <property type="evidence" value="ECO:0007669"/>
    <property type="project" value="TreeGrafter"/>
</dbReference>
<dbReference type="GO" id="GO:0022627">
    <property type="term" value="C:cytosolic small ribosomal subunit"/>
    <property type="evidence" value="ECO:0007669"/>
    <property type="project" value="TreeGrafter"/>
</dbReference>
<dbReference type="InterPro" id="IPR036322">
    <property type="entry name" value="WD40_repeat_dom_sf"/>
</dbReference>
<dbReference type="GO" id="GO:0006417">
    <property type="term" value="P:regulation of translation"/>
    <property type="evidence" value="ECO:0007669"/>
    <property type="project" value="UniProtKB-KW"/>
</dbReference>
<dbReference type="Gene3D" id="2.130.10.10">
    <property type="entry name" value="YVTN repeat-like/Quinoprotein amine dehydrogenase"/>
    <property type="match status" value="1"/>
</dbReference>
<gene>
    <name evidence="9" type="ORF">H312_00169</name>
</gene>
<dbReference type="OrthoDB" id="2194683at2759"/>
<evidence type="ECO:0000256" key="7">
    <source>
        <dbReference type="ARBA" id="ARBA00022917"/>
    </source>
</evidence>
<evidence type="ECO:0000313" key="10">
    <source>
        <dbReference type="Proteomes" id="UP000030655"/>
    </source>
</evidence>
<dbReference type="Pfam" id="PF08662">
    <property type="entry name" value="eIF2A"/>
    <property type="match status" value="1"/>
</dbReference>
<dbReference type="GO" id="GO:0043022">
    <property type="term" value="F:ribosome binding"/>
    <property type="evidence" value="ECO:0007669"/>
    <property type="project" value="TreeGrafter"/>
</dbReference>
<dbReference type="VEuPathDB" id="MicrosporidiaDB:H312_00169"/>
<keyword evidence="5" id="KW-0677">Repeat</keyword>
<reference evidence="10" key="1">
    <citation type="submission" date="2013-02" db="EMBL/GenBank/DDBJ databases">
        <authorList>
            <consortium name="The Broad Institute Genome Sequencing Platform"/>
            <person name="Cuomo C."/>
            <person name="Becnel J."/>
            <person name="Sanscrainte N."/>
            <person name="Walker B."/>
            <person name="Young S.K."/>
            <person name="Zeng Q."/>
            <person name="Gargeya S."/>
            <person name="Fitzgerald M."/>
            <person name="Haas B."/>
            <person name="Abouelleil A."/>
            <person name="Alvarado L."/>
            <person name="Arachchi H.M."/>
            <person name="Berlin A.M."/>
            <person name="Chapman S.B."/>
            <person name="Dewar J."/>
            <person name="Goldberg J."/>
            <person name="Griggs A."/>
            <person name="Gujja S."/>
            <person name="Hansen M."/>
            <person name="Howarth C."/>
            <person name="Imamovic A."/>
            <person name="Larimer J."/>
            <person name="McCowan C."/>
            <person name="Murphy C."/>
            <person name="Neiman D."/>
            <person name="Pearson M."/>
            <person name="Priest M."/>
            <person name="Roberts A."/>
            <person name="Saif S."/>
            <person name="Shea T."/>
            <person name="Sisk P."/>
            <person name="Sykes S."/>
            <person name="Wortman J."/>
            <person name="Nusbaum C."/>
            <person name="Birren B."/>
        </authorList>
    </citation>
    <scope>NUCLEOTIDE SEQUENCE [LARGE SCALE GENOMIC DNA]</scope>
    <source>
        <strain evidence="10">PRA339</strain>
    </source>
</reference>
<feature type="non-terminal residue" evidence="9">
    <location>
        <position position="340"/>
    </location>
</feature>
<dbReference type="PANTHER" id="PTHR13227">
    <property type="entry name" value="EUKARYOTIC TRANSLATION INITIATION FACTOR 2A"/>
    <property type="match status" value="1"/>
</dbReference>
<keyword evidence="4" id="KW-0853">WD repeat</keyword>
<evidence type="ECO:0000259" key="8">
    <source>
        <dbReference type="Pfam" id="PF08662"/>
    </source>
</evidence>
<name>A0A059F6A9_9MICR</name>
<accession>A0A059F6A9</accession>
<dbReference type="Proteomes" id="UP000030655">
    <property type="component" value="Unassembled WGS sequence"/>
</dbReference>
<dbReference type="GO" id="GO:0000049">
    <property type="term" value="F:tRNA binding"/>
    <property type="evidence" value="ECO:0007669"/>
    <property type="project" value="TreeGrafter"/>
</dbReference>